<accession>A0A164PJ14</accession>
<feature type="transmembrane region" description="Helical" evidence="1">
    <location>
        <begin position="184"/>
        <end position="202"/>
    </location>
</feature>
<dbReference type="InterPro" id="IPR010390">
    <property type="entry name" value="ABC-2_transporter-like"/>
</dbReference>
<dbReference type="PANTHER" id="PTHR36832">
    <property type="entry name" value="SLR1174 PROTEIN-RELATED"/>
    <property type="match status" value="1"/>
</dbReference>
<protein>
    <submittedName>
        <fullName evidence="2">ABC transporter permease</fullName>
    </submittedName>
</protein>
<name>A0A164PJ14_9NOCA</name>
<feature type="transmembrane region" description="Helical" evidence="1">
    <location>
        <begin position="235"/>
        <end position="258"/>
    </location>
</feature>
<feature type="transmembrane region" description="Helical" evidence="1">
    <location>
        <begin position="26"/>
        <end position="49"/>
    </location>
</feature>
<keyword evidence="1" id="KW-0812">Transmembrane</keyword>
<dbReference type="EMBL" id="LWGR01000003">
    <property type="protein sequence ID" value="KZM75633.1"/>
    <property type="molecule type" value="Genomic_DNA"/>
</dbReference>
<evidence type="ECO:0000313" key="3">
    <source>
        <dbReference type="Proteomes" id="UP000076512"/>
    </source>
</evidence>
<dbReference type="AlphaFoldDB" id="A0A164PJ14"/>
<keyword evidence="1" id="KW-0472">Membrane</keyword>
<evidence type="ECO:0000313" key="2">
    <source>
        <dbReference type="EMBL" id="KZM75633.1"/>
    </source>
</evidence>
<sequence length="270" mass="28527">MTVHADAAVYVRLAEAGFRRQWHYRLAMFAGMFTNVVFGLIRASVMLAAVHTTAGLGGYDSTSIGAYVWLSQGLLGSLGVMGPALDIVDRIKNGDVAIDFLRPVDIQLSYLAADLGRAGCTLLLRGLPSVLAGLLSTQLALPRAVAPYLLGAVSVVLAVTISFLLLFAVSLAGFWLVETRGIRLLYQIVATFLAGLFVPVHLFPSWLRTAADCTPFPSLLQGPIDVLSGRVGGGAAAQILALQLLWVLAGLAAGRLLLRAGRCKLEVQGG</sequence>
<reference evidence="2 3" key="1">
    <citation type="submission" date="2016-04" db="EMBL/GenBank/DDBJ databases">
        <authorList>
            <person name="Evans L.H."/>
            <person name="Alamgir A."/>
            <person name="Owens N."/>
            <person name="Weber N.D."/>
            <person name="Virtaneva K."/>
            <person name="Barbian K."/>
            <person name="Babar A."/>
            <person name="Rosenke K."/>
        </authorList>
    </citation>
    <scope>NUCLEOTIDE SEQUENCE [LARGE SCALE GENOMIC DNA]</scope>
    <source>
        <strain evidence="2 3">IFM 0406</strain>
    </source>
</reference>
<organism evidence="2 3">
    <name type="scientific">Nocardia terpenica</name>
    <dbReference type="NCBI Taxonomy" id="455432"/>
    <lineage>
        <taxon>Bacteria</taxon>
        <taxon>Bacillati</taxon>
        <taxon>Actinomycetota</taxon>
        <taxon>Actinomycetes</taxon>
        <taxon>Mycobacteriales</taxon>
        <taxon>Nocardiaceae</taxon>
        <taxon>Nocardia</taxon>
    </lineage>
</organism>
<dbReference type="PANTHER" id="PTHR36832:SF2">
    <property type="entry name" value="INTEGRAL MEMBRANE PROTEIN"/>
    <property type="match status" value="1"/>
</dbReference>
<gene>
    <name evidence="2" type="ORF">AWN90_19930</name>
</gene>
<evidence type="ECO:0000256" key="1">
    <source>
        <dbReference type="SAM" id="Phobius"/>
    </source>
</evidence>
<feature type="transmembrane region" description="Helical" evidence="1">
    <location>
        <begin position="69"/>
        <end position="88"/>
    </location>
</feature>
<comment type="caution">
    <text evidence="2">The sequence shown here is derived from an EMBL/GenBank/DDBJ whole genome shotgun (WGS) entry which is preliminary data.</text>
</comment>
<proteinExistence type="predicted"/>
<dbReference type="Proteomes" id="UP000076512">
    <property type="component" value="Unassembled WGS sequence"/>
</dbReference>
<keyword evidence="1" id="KW-1133">Transmembrane helix</keyword>
<dbReference type="STRING" id="455432.AWN90_19930"/>
<dbReference type="Pfam" id="PF06182">
    <property type="entry name" value="ABC2_membrane_6"/>
    <property type="match status" value="1"/>
</dbReference>
<feature type="transmembrane region" description="Helical" evidence="1">
    <location>
        <begin position="148"/>
        <end position="177"/>
    </location>
</feature>
<keyword evidence="3" id="KW-1185">Reference proteome</keyword>